<keyword evidence="3" id="KW-1185">Reference proteome</keyword>
<feature type="compositionally biased region" description="Basic and acidic residues" evidence="1">
    <location>
        <begin position="80"/>
        <end position="106"/>
    </location>
</feature>
<evidence type="ECO:0000313" key="2">
    <source>
        <dbReference type="EMBL" id="CAL1545428.1"/>
    </source>
</evidence>
<proteinExistence type="predicted"/>
<reference evidence="2 3" key="1">
    <citation type="submission" date="2024-04" db="EMBL/GenBank/DDBJ databases">
        <authorList>
            <consortium name="Genoscope - CEA"/>
            <person name="William W."/>
        </authorList>
    </citation>
    <scope>NUCLEOTIDE SEQUENCE [LARGE SCALE GENOMIC DNA]</scope>
</reference>
<feature type="compositionally biased region" description="Polar residues" evidence="1">
    <location>
        <begin position="194"/>
        <end position="204"/>
    </location>
</feature>
<feature type="compositionally biased region" description="Low complexity" evidence="1">
    <location>
        <begin position="205"/>
        <end position="222"/>
    </location>
</feature>
<gene>
    <name evidence="2" type="ORF">GSLYS_00018911001</name>
</gene>
<sequence length="297" mass="31858">MIYPEKERPNASEVKRGRGRPPLLNKQLPSQQNPDRSPSLRRPGRPPRTVSHPPSSTDFGGGNIEAEAEIEESNSSCPRNENENHLEEAPVESKSEDRPITNEIDKNGNQGRYTSGSFKNSCTHQEAQSAGESSMENNSGPLVDISKPNELNGDKSSPQTQDYIDLTNEGDEVGETFHPDQSKLSDGERKSESQSESSITNTMPANSENNGEGSGATSSAAGTGTGDITVKDDDAGDAPPQLRTLNDALKTTGQKLRIIIRSPNVVAAQKIGELIKKTAMGVNSKQSEITVTTTDSS</sequence>
<comment type="caution">
    <text evidence="2">The sequence shown here is derived from an EMBL/GenBank/DDBJ whole genome shotgun (WGS) entry which is preliminary data.</text>
</comment>
<feature type="non-terminal residue" evidence="2">
    <location>
        <position position="297"/>
    </location>
</feature>
<feature type="region of interest" description="Disordered" evidence="1">
    <location>
        <begin position="1"/>
        <end position="243"/>
    </location>
</feature>
<dbReference type="EMBL" id="CAXITT010000708">
    <property type="protein sequence ID" value="CAL1545428.1"/>
    <property type="molecule type" value="Genomic_DNA"/>
</dbReference>
<feature type="compositionally biased region" description="Polar residues" evidence="1">
    <location>
        <begin position="107"/>
        <end position="140"/>
    </location>
</feature>
<protein>
    <submittedName>
        <fullName evidence="2">Uncharacterized protein</fullName>
    </submittedName>
</protein>
<dbReference type="AlphaFoldDB" id="A0AAV2IEV4"/>
<accession>A0AAV2IEV4</accession>
<name>A0AAV2IEV4_LYMST</name>
<evidence type="ECO:0000313" key="3">
    <source>
        <dbReference type="Proteomes" id="UP001497497"/>
    </source>
</evidence>
<dbReference type="Proteomes" id="UP001497497">
    <property type="component" value="Unassembled WGS sequence"/>
</dbReference>
<feature type="compositionally biased region" description="Basic and acidic residues" evidence="1">
    <location>
        <begin position="1"/>
        <end position="16"/>
    </location>
</feature>
<feature type="compositionally biased region" description="Basic and acidic residues" evidence="1">
    <location>
        <begin position="175"/>
        <end position="193"/>
    </location>
</feature>
<organism evidence="2 3">
    <name type="scientific">Lymnaea stagnalis</name>
    <name type="common">Great pond snail</name>
    <name type="synonym">Helix stagnalis</name>
    <dbReference type="NCBI Taxonomy" id="6523"/>
    <lineage>
        <taxon>Eukaryota</taxon>
        <taxon>Metazoa</taxon>
        <taxon>Spiralia</taxon>
        <taxon>Lophotrochozoa</taxon>
        <taxon>Mollusca</taxon>
        <taxon>Gastropoda</taxon>
        <taxon>Heterobranchia</taxon>
        <taxon>Euthyneura</taxon>
        <taxon>Panpulmonata</taxon>
        <taxon>Hygrophila</taxon>
        <taxon>Lymnaeoidea</taxon>
        <taxon>Lymnaeidae</taxon>
        <taxon>Lymnaea</taxon>
    </lineage>
</organism>
<evidence type="ECO:0000256" key="1">
    <source>
        <dbReference type="SAM" id="MobiDB-lite"/>
    </source>
</evidence>